<dbReference type="AlphaFoldDB" id="A0AAE0UXV6"/>
<reference evidence="8" key="1">
    <citation type="submission" date="2023-06" db="EMBL/GenBank/DDBJ databases">
        <title>Male Hemibagrus guttatus genome.</title>
        <authorList>
            <person name="Bian C."/>
        </authorList>
    </citation>
    <scope>NUCLEOTIDE SEQUENCE</scope>
    <source>
        <strain evidence="8">Male_cb2023</strain>
        <tissue evidence="8">Muscle</tissue>
    </source>
</reference>
<evidence type="ECO:0000259" key="7">
    <source>
        <dbReference type="PROSITE" id="PS50262"/>
    </source>
</evidence>
<feature type="transmembrane region" description="Helical" evidence="6">
    <location>
        <begin position="380"/>
        <end position="404"/>
    </location>
</feature>
<accession>A0AAE0UXV6</accession>
<dbReference type="Pfam" id="PF00001">
    <property type="entry name" value="7tm_1"/>
    <property type="match status" value="1"/>
</dbReference>
<feature type="transmembrane region" description="Helical" evidence="6">
    <location>
        <begin position="445"/>
        <end position="474"/>
    </location>
</feature>
<feature type="compositionally biased region" description="Basic and acidic residues" evidence="5">
    <location>
        <begin position="75"/>
        <end position="87"/>
    </location>
</feature>
<dbReference type="GO" id="GO:0016020">
    <property type="term" value="C:membrane"/>
    <property type="evidence" value="ECO:0007669"/>
    <property type="project" value="UniProtKB-SubCell"/>
</dbReference>
<feature type="transmembrane region" description="Helical" evidence="6">
    <location>
        <begin position="416"/>
        <end position="439"/>
    </location>
</feature>
<proteinExistence type="predicted"/>
<evidence type="ECO:0000256" key="2">
    <source>
        <dbReference type="ARBA" id="ARBA00022692"/>
    </source>
</evidence>
<evidence type="ECO:0000256" key="1">
    <source>
        <dbReference type="ARBA" id="ARBA00004370"/>
    </source>
</evidence>
<dbReference type="InterPro" id="IPR017452">
    <property type="entry name" value="GPCR_Rhodpsn_7TM"/>
</dbReference>
<evidence type="ECO:0000313" key="9">
    <source>
        <dbReference type="Proteomes" id="UP001274896"/>
    </source>
</evidence>
<dbReference type="PANTHER" id="PTHR26451:SF866">
    <property type="entry name" value="ODORANT RECEPTOR-RELATED"/>
    <property type="match status" value="1"/>
</dbReference>
<dbReference type="InterPro" id="IPR052921">
    <property type="entry name" value="GPCR1_Superfamily_Member"/>
</dbReference>
<dbReference type="PROSITE" id="PS50262">
    <property type="entry name" value="G_PROTEIN_RECEP_F1_2"/>
    <property type="match status" value="1"/>
</dbReference>
<evidence type="ECO:0000256" key="6">
    <source>
        <dbReference type="SAM" id="Phobius"/>
    </source>
</evidence>
<feature type="transmembrane region" description="Helical" evidence="6">
    <location>
        <begin position="495"/>
        <end position="521"/>
    </location>
</feature>
<keyword evidence="2 6" id="KW-0812">Transmembrane</keyword>
<evidence type="ECO:0000256" key="5">
    <source>
        <dbReference type="SAM" id="MobiDB-lite"/>
    </source>
</evidence>
<feature type="domain" description="G-protein coupled receptors family 1 profile" evidence="7">
    <location>
        <begin position="396"/>
        <end position="591"/>
    </location>
</feature>
<keyword evidence="3 6" id="KW-1133">Transmembrane helix</keyword>
<evidence type="ECO:0000256" key="3">
    <source>
        <dbReference type="ARBA" id="ARBA00022989"/>
    </source>
</evidence>
<dbReference type="Gene3D" id="1.20.1070.10">
    <property type="entry name" value="Rhodopsin 7-helix transmembrane proteins"/>
    <property type="match status" value="1"/>
</dbReference>
<organism evidence="8 9">
    <name type="scientific">Hemibagrus guttatus</name>
    <dbReference type="NCBI Taxonomy" id="175788"/>
    <lineage>
        <taxon>Eukaryota</taxon>
        <taxon>Metazoa</taxon>
        <taxon>Chordata</taxon>
        <taxon>Craniata</taxon>
        <taxon>Vertebrata</taxon>
        <taxon>Euteleostomi</taxon>
        <taxon>Actinopterygii</taxon>
        <taxon>Neopterygii</taxon>
        <taxon>Teleostei</taxon>
        <taxon>Ostariophysi</taxon>
        <taxon>Siluriformes</taxon>
        <taxon>Bagridae</taxon>
        <taxon>Hemibagrus</taxon>
    </lineage>
</organism>
<dbReference type="FunFam" id="1.20.1070.10:FF:000096">
    <property type="entry name" value="Odorant receptor 131-2"/>
    <property type="match status" value="1"/>
</dbReference>
<dbReference type="CDD" id="cd00637">
    <property type="entry name" value="7tm_classA_rhodopsin-like"/>
    <property type="match status" value="1"/>
</dbReference>
<dbReference type="GO" id="GO:0004930">
    <property type="term" value="F:G protein-coupled receptor activity"/>
    <property type="evidence" value="ECO:0007669"/>
    <property type="project" value="InterPro"/>
</dbReference>
<comment type="caution">
    <text evidence="8">The sequence shown here is derived from an EMBL/GenBank/DDBJ whole genome shotgun (WGS) entry which is preliminary data.</text>
</comment>
<dbReference type="EMBL" id="JAUCMX010000014">
    <property type="protein sequence ID" value="KAK3523535.1"/>
    <property type="molecule type" value="Genomic_DNA"/>
</dbReference>
<dbReference type="SUPFAM" id="SSF81321">
    <property type="entry name" value="Family A G protein-coupled receptor-like"/>
    <property type="match status" value="1"/>
</dbReference>
<evidence type="ECO:0000256" key="4">
    <source>
        <dbReference type="ARBA" id="ARBA00023136"/>
    </source>
</evidence>
<comment type="subcellular location">
    <subcellularLocation>
        <location evidence="1">Membrane</location>
    </subcellularLocation>
</comment>
<keyword evidence="4 6" id="KW-0472">Membrane</keyword>
<protein>
    <recommendedName>
        <fullName evidence="7">G-protein coupled receptors family 1 profile domain-containing protein</fullName>
    </recommendedName>
</protein>
<name>A0AAE0UXV6_9TELE</name>
<keyword evidence="9" id="KW-1185">Reference proteome</keyword>
<feature type="transmembrane region" description="Helical" evidence="6">
    <location>
        <begin position="588"/>
        <end position="608"/>
    </location>
</feature>
<dbReference type="PANTHER" id="PTHR26451">
    <property type="entry name" value="G_PROTEIN_RECEP_F1_2 DOMAIN-CONTAINING PROTEIN"/>
    <property type="match status" value="1"/>
</dbReference>
<gene>
    <name evidence="8" type="ORF">QTP70_001904</name>
</gene>
<feature type="transmembrane region" description="Helical" evidence="6">
    <location>
        <begin position="548"/>
        <end position="567"/>
    </location>
</feature>
<dbReference type="InterPro" id="IPR000276">
    <property type="entry name" value="GPCR_Rhodpsn"/>
</dbReference>
<sequence>MAVIVNPGLDRSGNFQHVLPYFSSKFQDVMQQATNAIMSGGTLIAPSISAKTIAEQLAEKINAKLNYTPIEKLEEERQSAEQSESVKRGCHHHQRDILPPGKEPKEGERKIYLAIENTTASARISACLADISSWMTAHQLKLNPSKTELLIIPGDPSPAQDLAISLSNSMISPTASARNLGVTMDNQLSFSSHVTNVTRSCRFLLYNIRRIWPFLSTQATQVLVQSLVISRLDYCNSLLAGLPLNAIRPLQMIQNAAARLVFNLPKFSHTTPLLRSLHWLPVAESIRFKTLMLAYKAKNGPAPFYLKALVTSRTAPRSLRSTSTARLVPPSLREKGSPQQTDWSAQQLSTVQGLVMANMSGPLTIVEMQTIRVDFTGEKIFRVALVVFTLSLFIYVNIVMLFTLRTKAIFRETPRYILFAHMLLNDTIHLIVTLLTYMFNSVYFMLVRAVCAFMVLVSSTTFVNAPLNLAVMSLERYTAICFPLRHSELATPARASMAVALVWVLGISDVLTDVCALFLLAEPSFYLSPSVCTMKQLIVAPWQQVRSLMFKVLLFIMVTIVLLYTYVSILRQARAASSDTSAHKALRTMILHALQLGLSLMFFFYEYIEYLLVVARLCGSVVDVFRRCCSAMDVTRPFCSDVDVAGPFCSAVDVARRFCSAVDDAWDPLALPSHEINLCCDHWECL</sequence>
<evidence type="ECO:0000313" key="8">
    <source>
        <dbReference type="EMBL" id="KAK3523535.1"/>
    </source>
</evidence>
<dbReference type="GO" id="GO:0004984">
    <property type="term" value="F:olfactory receptor activity"/>
    <property type="evidence" value="ECO:0007669"/>
    <property type="project" value="TreeGrafter"/>
</dbReference>
<feature type="region of interest" description="Disordered" evidence="5">
    <location>
        <begin position="75"/>
        <end position="105"/>
    </location>
</feature>
<dbReference type="GO" id="GO:0005549">
    <property type="term" value="F:odorant binding"/>
    <property type="evidence" value="ECO:0007669"/>
    <property type="project" value="TreeGrafter"/>
</dbReference>
<dbReference type="Proteomes" id="UP001274896">
    <property type="component" value="Unassembled WGS sequence"/>
</dbReference>